<proteinExistence type="predicted"/>
<evidence type="ECO:0000256" key="3">
    <source>
        <dbReference type="ARBA" id="ARBA00022729"/>
    </source>
</evidence>
<keyword evidence="3 7" id="KW-0732">Signal</keyword>
<keyword evidence="6" id="KW-0472">Membrane</keyword>
<dbReference type="Proteomes" id="UP000708148">
    <property type="component" value="Unassembled WGS sequence"/>
</dbReference>
<comment type="caution">
    <text evidence="14">The sequence shown here is derived from an EMBL/GenBank/DDBJ whole genome shotgun (WGS) entry which is preliminary data.</text>
</comment>
<keyword evidence="5" id="KW-1133">Transmembrane helix</keyword>
<evidence type="ECO:0000256" key="4">
    <source>
        <dbReference type="ARBA" id="ARBA00022824"/>
    </source>
</evidence>
<feature type="chain" id="PRO_5035913677" evidence="7">
    <location>
        <begin position="24"/>
        <end position="1157"/>
    </location>
</feature>
<evidence type="ECO:0000256" key="6">
    <source>
        <dbReference type="ARBA" id="ARBA00023136"/>
    </source>
</evidence>
<gene>
    <name evidence="14" type="ORF">OSTQU699_LOCUS4861</name>
</gene>
<dbReference type="Pfam" id="PF22898">
    <property type="entry name" value="NOMO1-like_1st"/>
    <property type="match status" value="1"/>
</dbReference>
<evidence type="ECO:0000259" key="10">
    <source>
        <dbReference type="Pfam" id="PF22904"/>
    </source>
</evidence>
<dbReference type="AlphaFoldDB" id="A0A8S1IWI9"/>
<dbReference type="Pfam" id="PF22904">
    <property type="entry name" value="NOMO1-like_2nd"/>
    <property type="match status" value="1"/>
</dbReference>
<evidence type="ECO:0000259" key="13">
    <source>
        <dbReference type="Pfam" id="PF23194"/>
    </source>
</evidence>
<sequence>MQAPACLLPLFLILALAVGSAVGSEDIVGLGGFVKETRELEDVSGGSHDLSDVTVELYTQGGVRTYSTECAPNGYYFMAIYEAGTFLVKPKGPPGWVVEPSEIRVECVGDKCAQGKDVNFEVKGFAVSGQVRYSSTEGCSSPAPKLQSVAVSLTPKGSSRTLSTVKASIDGKYSFGPVLPGKYVVKATHPSWSLAGPASGLDILVGWGPATVPSSFTVVGYPMAGKVEWQNKPVAGVEILLYNETAVAMNCPAPPTSEPAKSAKYGVLLCYTTTGKDGTFSFTSVPCGKFTVVARYHTPLAQFEVAPAFLEVTMGHGSYQLPSSFQVAGFSVGGRVQHSSTGGGVAGADILTNGKKAATTDKDGYYVLSEMQAGTYTIEAAKGGIKFTKLTGVQVEPAMDALPGLEATEYSVCGSVVLDSPQFSPQQRIAVSKAQEAKPISTLTSDAQGNFCVYLPPGHYGVSVVAARGDVAKGLILGPASNDVKVVDAPVDGIRFMQHQVALTASVKKLDSQAPWGNIVVELSGGDVGVQRAVLSADDGKGISLEEVSETEVQATFKDLVPAKLMLKVVREGWCWQQKEVAISLGDKDEKAQPFVQKGYIAKVTLSHSSTLQIDGPAMKKQEELSAGTHSLCFPTLELYNVRPSGCYYFGQDVVPLDPKASTALALKATHFFASGTITMAGKGGMPKEPVSVEVASRDTGKSERVVVKKVGSALRYDVKGLLTDILTLKPAAHTELLFRPDQLTVKHTGTKCHPELPAFEARQGAFIAGRTVPPVADVKVTVSTMELGSRIDVGSTATSESGSFRFGPVQDDQQYTVEVVKEGYEFVRESKEGSSEFVFRAKQLAKVEVVIEVDSADQEGVLVVLTGGSYRNNAKTNKDGRAAFWNLSPGSYYVTPFLKEYQFEPNRREVVVEEGKDATLTFTAKRTAFSVFGNLKALSEKAVGNAIVEAVGTNDLYESGTTGADGSYRIRGLKPGIKYAVRVVQSGDVERGWPESREIVVKNKPVRGVDFKALLRPSGYRITGVLVTALDHLNQTTLEIAQLAEDGAIMSKPVPQLPVDVSQFFEVGGLPAGRYAVKPVSRLPQSNYECNGSEVVVTLGHGPQEVHAGEVKMSCTVRTSASDGESVSLWPILLVILAVVAVQWRSSIQGFLSNVR</sequence>
<feature type="domain" description="NOMO fifth transthyretin-like" evidence="13">
    <location>
        <begin position="411"/>
        <end position="496"/>
    </location>
</feature>
<evidence type="ECO:0000313" key="15">
    <source>
        <dbReference type="Proteomes" id="UP000708148"/>
    </source>
</evidence>
<evidence type="ECO:0000256" key="7">
    <source>
        <dbReference type="SAM" id="SignalP"/>
    </source>
</evidence>
<name>A0A8S1IWI9_9CHLO</name>
<comment type="subcellular location">
    <subcellularLocation>
        <location evidence="1">Endoplasmic reticulum membrane</location>
        <topology evidence="1">Single-pass type I membrane protein</topology>
    </subcellularLocation>
</comment>
<keyword evidence="2" id="KW-0812">Transmembrane</keyword>
<feature type="domain" description="NOMO third transthyretin-like" evidence="12">
    <location>
        <begin position="227"/>
        <end position="327"/>
    </location>
</feature>
<feature type="signal peptide" evidence="7">
    <location>
        <begin position="1"/>
        <end position="23"/>
    </location>
</feature>
<dbReference type="SUPFAM" id="SSF49478">
    <property type="entry name" value="Cna protein B-type domain"/>
    <property type="match status" value="2"/>
</dbReference>
<dbReference type="PANTHER" id="PTHR23303">
    <property type="entry name" value="CARBOXYPEPTIDASE REGULATORY REGION-CONTAINING"/>
    <property type="match status" value="1"/>
</dbReference>
<dbReference type="InterPro" id="IPR056190">
    <property type="entry name" value="NOMO_5th"/>
</dbReference>
<dbReference type="SUPFAM" id="SSF49452">
    <property type="entry name" value="Starch-binding domain-like"/>
    <property type="match status" value="3"/>
</dbReference>
<reference evidence="14" key="1">
    <citation type="submission" date="2020-12" db="EMBL/GenBank/DDBJ databases">
        <authorList>
            <person name="Iha C."/>
        </authorList>
    </citation>
    <scope>NUCLEOTIDE SEQUENCE</scope>
</reference>
<dbReference type="InterPro" id="IPR056319">
    <property type="entry name" value="NOMO_7th"/>
</dbReference>
<dbReference type="Pfam" id="PF23193">
    <property type="entry name" value="NOMO_3rd"/>
    <property type="match status" value="1"/>
</dbReference>
<dbReference type="InterPro" id="IPR055073">
    <property type="entry name" value="NOMO1-like_9th"/>
</dbReference>
<protein>
    <submittedName>
        <fullName evidence="14">Uncharacterized protein</fullName>
    </submittedName>
</protein>
<evidence type="ECO:0000256" key="5">
    <source>
        <dbReference type="ARBA" id="ARBA00022989"/>
    </source>
</evidence>
<keyword evidence="4" id="KW-0256">Endoplasmic reticulum</keyword>
<dbReference type="InterPro" id="IPR056189">
    <property type="entry name" value="NOMO_3rd"/>
</dbReference>
<dbReference type="Pfam" id="PF13620">
    <property type="entry name" value="CarboxypepD_reg"/>
    <property type="match status" value="1"/>
</dbReference>
<dbReference type="InterPro" id="IPR055074">
    <property type="entry name" value="NOMO1-3_2nd"/>
</dbReference>
<organism evidence="14 15">
    <name type="scientific">Ostreobium quekettii</name>
    <dbReference type="NCBI Taxonomy" id="121088"/>
    <lineage>
        <taxon>Eukaryota</taxon>
        <taxon>Viridiplantae</taxon>
        <taxon>Chlorophyta</taxon>
        <taxon>core chlorophytes</taxon>
        <taxon>Ulvophyceae</taxon>
        <taxon>TCBD clade</taxon>
        <taxon>Bryopsidales</taxon>
        <taxon>Ostreobineae</taxon>
        <taxon>Ostreobiaceae</taxon>
        <taxon>Ostreobium</taxon>
    </lineage>
</organism>
<dbReference type="Pfam" id="PF23141">
    <property type="entry name" value="Ig_NOMO"/>
    <property type="match status" value="1"/>
</dbReference>
<evidence type="ECO:0000256" key="2">
    <source>
        <dbReference type="ARBA" id="ARBA00022692"/>
    </source>
</evidence>
<feature type="domain" description="NOMO-like ninth beta-sandwich" evidence="9">
    <location>
        <begin position="765"/>
        <end position="832"/>
    </location>
</feature>
<accession>A0A8S1IWI9</accession>
<evidence type="ECO:0000256" key="1">
    <source>
        <dbReference type="ARBA" id="ARBA00004115"/>
    </source>
</evidence>
<dbReference type="GO" id="GO:0005789">
    <property type="term" value="C:endoplasmic reticulum membrane"/>
    <property type="evidence" value="ECO:0007669"/>
    <property type="project" value="UniProtKB-SubCell"/>
</dbReference>
<dbReference type="InterPro" id="IPR013784">
    <property type="entry name" value="Carb-bd-like_fold"/>
</dbReference>
<evidence type="ECO:0000259" key="11">
    <source>
        <dbReference type="Pfam" id="PF23141"/>
    </source>
</evidence>
<keyword evidence="15" id="KW-1185">Reference proteome</keyword>
<dbReference type="Pfam" id="PF22902">
    <property type="entry name" value="NOMO1-like_9th"/>
    <property type="match status" value="1"/>
</dbReference>
<dbReference type="OrthoDB" id="10263633at2759"/>
<evidence type="ECO:0000259" key="9">
    <source>
        <dbReference type="Pfam" id="PF22902"/>
    </source>
</evidence>
<dbReference type="GO" id="GO:0030246">
    <property type="term" value="F:carbohydrate binding"/>
    <property type="evidence" value="ECO:0007669"/>
    <property type="project" value="InterPro"/>
</dbReference>
<dbReference type="InterPro" id="IPR055075">
    <property type="entry name" value="NOMO-like_N"/>
</dbReference>
<dbReference type="PANTHER" id="PTHR23303:SF14">
    <property type="entry name" value="BOS COMPLEX SUBUNIT NOMO1-RELATED"/>
    <property type="match status" value="1"/>
</dbReference>
<feature type="domain" description="NOMO second beta-sandwich" evidence="10">
    <location>
        <begin position="123"/>
        <end position="218"/>
    </location>
</feature>
<evidence type="ECO:0000259" key="8">
    <source>
        <dbReference type="Pfam" id="PF22898"/>
    </source>
</evidence>
<feature type="domain" description="NOMO-like N-terminal beta-sandwich" evidence="8">
    <location>
        <begin position="47"/>
        <end position="120"/>
    </location>
</feature>
<feature type="domain" description="NOMO seventh transthyretin-like" evidence="11">
    <location>
        <begin position="603"/>
        <end position="670"/>
    </location>
</feature>
<evidence type="ECO:0000259" key="12">
    <source>
        <dbReference type="Pfam" id="PF23193"/>
    </source>
</evidence>
<dbReference type="Gene3D" id="2.60.40.1120">
    <property type="entry name" value="Carboxypeptidase-like, regulatory domain"/>
    <property type="match status" value="2"/>
</dbReference>
<dbReference type="Pfam" id="PF23194">
    <property type="entry name" value="NOMO_5th"/>
    <property type="match status" value="1"/>
</dbReference>
<dbReference type="InterPro" id="IPR051417">
    <property type="entry name" value="SDr/BOS_complex"/>
</dbReference>
<dbReference type="EMBL" id="CAJHUC010001034">
    <property type="protein sequence ID" value="CAD7699502.1"/>
    <property type="molecule type" value="Genomic_DNA"/>
</dbReference>
<evidence type="ECO:0000313" key="14">
    <source>
        <dbReference type="EMBL" id="CAD7699502.1"/>
    </source>
</evidence>